<gene>
    <name evidence="2" type="ORF">ACFOWZ_04585</name>
</gene>
<keyword evidence="3" id="KW-1185">Reference proteome</keyword>
<comment type="caution">
    <text evidence="2">The sequence shown here is derived from an EMBL/GenBank/DDBJ whole genome shotgun (WGS) entry which is preliminary data.</text>
</comment>
<organism evidence="2 3">
    <name type="scientific">Lentzea rhizosphaerae</name>
    <dbReference type="NCBI Taxonomy" id="2041025"/>
    <lineage>
        <taxon>Bacteria</taxon>
        <taxon>Bacillati</taxon>
        <taxon>Actinomycetota</taxon>
        <taxon>Actinomycetes</taxon>
        <taxon>Pseudonocardiales</taxon>
        <taxon>Pseudonocardiaceae</taxon>
        <taxon>Lentzea</taxon>
    </lineage>
</organism>
<keyword evidence="1" id="KW-1133">Transmembrane helix</keyword>
<accession>A0ABV8BMD2</accession>
<keyword evidence="1" id="KW-0472">Membrane</keyword>
<evidence type="ECO:0000313" key="3">
    <source>
        <dbReference type="Proteomes" id="UP001595690"/>
    </source>
</evidence>
<evidence type="ECO:0000313" key="2">
    <source>
        <dbReference type="EMBL" id="MFC3890739.1"/>
    </source>
</evidence>
<dbReference type="EMBL" id="JBHRZI010000007">
    <property type="protein sequence ID" value="MFC3890739.1"/>
    <property type="molecule type" value="Genomic_DNA"/>
</dbReference>
<evidence type="ECO:0000256" key="1">
    <source>
        <dbReference type="SAM" id="Phobius"/>
    </source>
</evidence>
<dbReference type="Proteomes" id="UP001595690">
    <property type="component" value="Unassembled WGS sequence"/>
</dbReference>
<evidence type="ECO:0008006" key="4">
    <source>
        <dbReference type="Google" id="ProtNLM"/>
    </source>
</evidence>
<dbReference type="RefSeq" id="WP_382369165.1">
    <property type="nucleotide sequence ID" value="NZ_JBHRZI010000007.1"/>
</dbReference>
<keyword evidence="1" id="KW-0812">Transmembrane</keyword>
<sequence length="197" mass="21365">MDTKPISRMARRAFPGRNQLATPGDRLEGAALVLAVLIALLAVPVAGATGSEWYATQKVQAASEQQNRHRAEAVLIEDAPQLVGSAGRGRTAESPRVLATWRASDGTERHGTVQANYDAKAGATVPIWIDRSGALAKEPLTAEGVAFNAITIAVLLWTVVAVVMILLYLVVRSVHQRIRLRRWAGEWERIAPGWTSR</sequence>
<proteinExistence type="predicted"/>
<name>A0ABV8BMD2_9PSEU</name>
<dbReference type="PANTHER" id="PTHR42305">
    <property type="entry name" value="MEMBRANE PROTEIN RV1733C-RELATED"/>
    <property type="match status" value="1"/>
</dbReference>
<dbReference type="InterPro" id="IPR039708">
    <property type="entry name" value="MT1774/Rv1733c-like"/>
</dbReference>
<feature type="transmembrane region" description="Helical" evidence="1">
    <location>
        <begin position="145"/>
        <end position="171"/>
    </location>
</feature>
<protein>
    <recommendedName>
        <fullName evidence="4">Transmembrane protein</fullName>
    </recommendedName>
</protein>
<reference evidence="3" key="1">
    <citation type="journal article" date="2019" name="Int. J. Syst. Evol. Microbiol.">
        <title>The Global Catalogue of Microorganisms (GCM) 10K type strain sequencing project: providing services to taxonomists for standard genome sequencing and annotation.</title>
        <authorList>
            <consortium name="The Broad Institute Genomics Platform"/>
            <consortium name="The Broad Institute Genome Sequencing Center for Infectious Disease"/>
            <person name="Wu L."/>
            <person name="Ma J."/>
        </authorList>
    </citation>
    <scope>NUCLEOTIDE SEQUENCE [LARGE SCALE GENOMIC DNA]</scope>
    <source>
        <strain evidence="3">CGMCC 4.7405</strain>
    </source>
</reference>
<dbReference type="PANTHER" id="PTHR42305:SF1">
    <property type="entry name" value="MEMBRANE PROTEIN RV1733C-RELATED"/>
    <property type="match status" value="1"/>
</dbReference>